<dbReference type="KEGG" id="rip:RIEPE_0190"/>
<keyword evidence="2" id="KW-1185">Reference proteome</keyword>
<protein>
    <submittedName>
        <fullName evidence="1">Uncharacterized protein</fullName>
    </submittedName>
</protein>
<sequence length="44" mass="5205">MNLNKLDFINNCIVQKRGQVFCSKKRGKNLFSITIYKNERISEL</sequence>
<evidence type="ECO:0000313" key="2">
    <source>
        <dbReference type="Proteomes" id="UP000001700"/>
    </source>
</evidence>
<dbReference type="EMBL" id="CP001085">
    <property type="protein sequence ID" value="ADD79632.1"/>
    <property type="molecule type" value="Genomic_DNA"/>
</dbReference>
<dbReference type="AlphaFoldDB" id="D4G7Z8"/>
<dbReference type="HOGENOM" id="CLU_3221435_0_0_6"/>
<gene>
    <name evidence="1" type="ordered locus">RIEPE_0190</name>
</gene>
<evidence type="ECO:0000313" key="1">
    <source>
        <dbReference type="EMBL" id="ADD79632.1"/>
    </source>
</evidence>
<accession>D4G7Z8</accession>
<name>D4G7Z8_RIEPU</name>
<dbReference type="Proteomes" id="UP000001700">
    <property type="component" value="Chromosome"/>
</dbReference>
<proteinExistence type="predicted"/>
<reference evidence="1" key="1">
    <citation type="submission" date="2008-05" db="EMBL/GenBank/DDBJ databases">
        <title>Genome sequence of Riesia pediculicola USDA.</title>
        <authorList>
            <person name="Kirkness E.F."/>
        </authorList>
    </citation>
    <scope>NUCLEOTIDE SEQUENCE [LARGE SCALE GENOMIC DNA]</scope>
    <source>
        <strain evidence="1">USDA</strain>
    </source>
</reference>
<organism evidence="1 2">
    <name type="scientific">Riesia pediculicola (strain USDA)</name>
    <dbReference type="NCBI Taxonomy" id="515618"/>
    <lineage>
        <taxon>Bacteria</taxon>
        <taxon>Pseudomonadati</taxon>
        <taxon>Pseudomonadota</taxon>
        <taxon>Gammaproteobacteria</taxon>
        <taxon>Enterobacterales</taxon>
        <taxon>Enterobacteriaceae</taxon>
        <taxon>Candidatus Riesia</taxon>
    </lineage>
</organism>